<sequence>MTQKQIYLENLAARMRSEGTNNWSNGNMADLCDLAGLWEQWLDTVTKYDEWRVVLKAASILGVEIRHYIPA</sequence>
<evidence type="ECO:0000313" key="1">
    <source>
        <dbReference type="EMBL" id="MPM60571.1"/>
    </source>
</evidence>
<dbReference type="EMBL" id="VSSQ01017868">
    <property type="protein sequence ID" value="MPM60571.1"/>
    <property type="molecule type" value="Genomic_DNA"/>
</dbReference>
<accession>A0A645B7I2</accession>
<protein>
    <submittedName>
        <fullName evidence="1">Uncharacterized protein</fullName>
    </submittedName>
</protein>
<proteinExistence type="predicted"/>
<reference evidence="1" key="1">
    <citation type="submission" date="2019-08" db="EMBL/GenBank/DDBJ databases">
        <authorList>
            <person name="Kucharzyk K."/>
            <person name="Murdoch R.W."/>
            <person name="Higgins S."/>
            <person name="Loffler F."/>
        </authorList>
    </citation>
    <scope>NUCLEOTIDE SEQUENCE</scope>
</reference>
<dbReference type="AlphaFoldDB" id="A0A645B7I2"/>
<gene>
    <name evidence="1" type="ORF">SDC9_107423</name>
</gene>
<name>A0A645B7I2_9ZZZZ</name>
<comment type="caution">
    <text evidence="1">The sequence shown here is derived from an EMBL/GenBank/DDBJ whole genome shotgun (WGS) entry which is preliminary data.</text>
</comment>
<organism evidence="1">
    <name type="scientific">bioreactor metagenome</name>
    <dbReference type="NCBI Taxonomy" id="1076179"/>
    <lineage>
        <taxon>unclassified sequences</taxon>
        <taxon>metagenomes</taxon>
        <taxon>ecological metagenomes</taxon>
    </lineage>
</organism>